<evidence type="ECO:0000313" key="1">
    <source>
        <dbReference type="EMBL" id="GAA3638213.1"/>
    </source>
</evidence>
<protein>
    <recommendedName>
        <fullName evidence="3">XRE family transcriptional regulator</fullName>
    </recommendedName>
</protein>
<gene>
    <name evidence="1" type="ORF">GCM10022267_25880</name>
</gene>
<proteinExistence type="predicted"/>
<evidence type="ECO:0000313" key="2">
    <source>
        <dbReference type="Proteomes" id="UP001500711"/>
    </source>
</evidence>
<dbReference type="Proteomes" id="UP001500711">
    <property type="component" value="Unassembled WGS sequence"/>
</dbReference>
<comment type="caution">
    <text evidence="1">The sequence shown here is derived from an EMBL/GenBank/DDBJ whole genome shotgun (WGS) entry which is preliminary data.</text>
</comment>
<dbReference type="RefSeq" id="WP_346129923.1">
    <property type="nucleotide sequence ID" value="NZ_BAABBE010000006.1"/>
</dbReference>
<dbReference type="EMBL" id="BAABBE010000006">
    <property type="protein sequence ID" value="GAA3638213.1"/>
    <property type="molecule type" value="Genomic_DNA"/>
</dbReference>
<accession>A0ABP7AR06</accession>
<keyword evidence="2" id="KW-1185">Reference proteome</keyword>
<evidence type="ECO:0008006" key="3">
    <source>
        <dbReference type="Google" id="ProtNLM"/>
    </source>
</evidence>
<sequence>MTTERPDWARRIRAERDARGWSQSEAVRALRAHAQEELPSDSSLLRRWKAWEAGDNAPDDFYKPLIAKTFGTVTHAFFPKPGRRDGGAEILAVTGMDTLDILSRLQRSDVDTATLDALRITVDRLCSEYAYMPSEQLVQEGRTWLRRVAELQGGRLTLSQHREVLTLAGMLALLVGCVEYDMGDRRAAEATRRAALNLGTEAGNADVMGWAYEMRAWFGLTTGDLKGVIAAGEAGTLVASNHSVAVQLAAQEAKAWARIGDRRQTELALERGRQLLESLPYPENLDNHFVVDPSKYDFYVMDCYRKLGEQRMAETLANEVIRASTDFDGTERAPMRIAEARITLGVVAARNGDLEGAIAQGNLAITGERKSLPSLRMVSQDLGAILSTDFAGEAAAQEYVERLRRLSE</sequence>
<organism evidence="1 2">
    <name type="scientific">Lentzea roselyniae</name>
    <dbReference type="NCBI Taxonomy" id="531940"/>
    <lineage>
        <taxon>Bacteria</taxon>
        <taxon>Bacillati</taxon>
        <taxon>Actinomycetota</taxon>
        <taxon>Actinomycetes</taxon>
        <taxon>Pseudonocardiales</taxon>
        <taxon>Pseudonocardiaceae</taxon>
        <taxon>Lentzea</taxon>
    </lineage>
</organism>
<dbReference type="InterPro" id="IPR011990">
    <property type="entry name" value="TPR-like_helical_dom_sf"/>
</dbReference>
<dbReference type="Gene3D" id="1.25.40.10">
    <property type="entry name" value="Tetratricopeptide repeat domain"/>
    <property type="match status" value="1"/>
</dbReference>
<name>A0ABP7AR06_9PSEU</name>
<reference evidence="2" key="1">
    <citation type="journal article" date="2019" name="Int. J. Syst. Evol. Microbiol.">
        <title>The Global Catalogue of Microorganisms (GCM) 10K type strain sequencing project: providing services to taxonomists for standard genome sequencing and annotation.</title>
        <authorList>
            <consortium name="The Broad Institute Genomics Platform"/>
            <consortium name="The Broad Institute Genome Sequencing Center for Infectious Disease"/>
            <person name="Wu L."/>
            <person name="Ma J."/>
        </authorList>
    </citation>
    <scope>NUCLEOTIDE SEQUENCE [LARGE SCALE GENOMIC DNA]</scope>
    <source>
        <strain evidence="2">JCM 17494</strain>
    </source>
</reference>